<evidence type="ECO:0000313" key="1">
    <source>
        <dbReference type="EMBL" id="AET25215.1"/>
    </source>
</evidence>
<dbReference type="PANTHER" id="PTHR43825">
    <property type="entry name" value="PYRUVATE DEHYDROGENASE E1 COMPONENT"/>
    <property type="match status" value="1"/>
</dbReference>
<geneLocation type="plasmid" evidence="1">
    <name>pFiD188</name>
</geneLocation>
<reference evidence="1" key="3">
    <citation type="journal article" date="2011" name="Annu. Rev. Phytopathol.">
        <title>A successful bacterial coup d'etat: how Rhodococcus fascians redirects plant development.</title>
        <authorList>
            <person name="Stes E."/>
            <person name="Vandeputte O.M."/>
            <person name="El Jaziri M."/>
            <person name="Holsters M."/>
            <person name="Vereecke D."/>
        </authorList>
    </citation>
    <scope>NUCLEOTIDE SEQUENCE</scope>
    <source>
        <strain evidence="1">D188</strain>
        <plasmid evidence="1">pFiD188</plasmid>
    </source>
</reference>
<dbReference type="RefSeq" id="WP_015586133.1">
    <property type="nucleotide sequence ID" value="NC_021080.1"/>
</dbReference>
<dbReference type="CDD" id="cd07033">
    <property type="entry name" value="TPP_PYR_DXS_TK_like"/>
    <property type="match status" value="1"/>
</dbReference>
<gene>
    <name evidence="1" type="ORF">pFi_079</name>
</gene>
<dbReference type="AlphaFoldDB" id="G8JYU4"/>
<dbReference type="InterPro" id="IPR005475">
    <property type="entry name" value="Transketolase-like_Pyr-bd"/>
</dbReference>
<name>G8JYU4_RHOFA</name>
<dbReference type="InterPro" id="IPR051157">
    <property type="entry name" value="PDH/Transketolase"/>
</dbReference>
<reference evidence="1" key="4">
    <citation type="submission" date="2011-06" db="EMBL/GenBank/DDBJ databases">
        <authorList>
            <person name="Vereecke D.M."/>
        </authorList>
    </citation>
    <scope>NUCLEOTIDE SEQUENCE</scope>
    <source>
        <strain evidence="1">D188</strain>
        <plasmid evidence="1">pFiD188</plasmid>
    </source>
</reference>
<reference evidence="1" key="5">
    <citation type="journal article" date="2012" name="Mol. Plant Microbe Interact.">
        <title>pFiD188, the linear virulence plasmid of Rhodococcus fascians D188.</title>
        <authorList>
            <person name="Francis I."/>
            <person name="De Keyser A."/>
            <person name="De Backer P."/>
            <person name="Simon-Mateo C."/>
            <person name="Kalkus J."/>
            <person name="Pertry I."/>
            <person name="Ardiles-Diaz W."/>
            <person name="De Rycke R."/>
            <person name="Vandeputte O.M."/>
            <person name="El Jaziri M."/>
            <person name="Holsters M."/>
            <person name="Vereecke D."/>
        </authorList>
    </citation>
    <scope>NUCLEOTIDE SEQUENCE</scope>
    <source>
        <strain evidence="1">D188</strain>
        <plasmid evidence="1">pFiD188</plasmid>
    </source>
</reference>
<dbReference type="EMBL" id="JN093097">
    <property type="protein sequence ID" value="AET25215.1"/>
    <property type="molecule type" value="Genomic_DNA"/>
</dbReference>
<protein>
    <submittedName>
        <fullName evidence="1">Putative pyrimidine-binding transketolase</fullName>
    </submittedName>
</protein>
<dbReference type="SUPFAM" id="SSF52922">
    <property type="entry name" value="TK C-terminal domain-like"/>
    <property type="match status" value="1"/>
</dbReference>
<dbReference type="InterPro" id="IPR029061">
    <property type="entry name" value="THDP-binding"/>
</dbReference>
<dbReference type="Gene3D" id="3.40.50.970">
    <property type="match status" value="1"/>
</dbReference>
<organism evidence="1">
    <name type="scientific">Rhodococcoides fascians D188</name>
    <dbReference type="NCBI Taxonomy" id="1051973"/>
    <lineage>
        <taxon>Bacteria</taxon>
        <taxon>Bacillati</taxon>
        <taxon>Actinomycetota</taxon>
        <taxon>Actinomycetes</taxon>
        <taxon>Mycobacteriales</taxon>
        <taxon>Nocardiaceae</taxon>
        <taxon>Rhodococcoides</taxon>
    </lineage>
</organism>
<dbReference type="SMR" id="G8JYU4"/>
<dbReference type="PATRIC" id="fig|1051973.4.peg.4988"/>
<dbReference type="SUPFAM" id="SSF52518">
    <property type="entry name" value="Thiamin diphosphate-binding fold (THDP-binding)"/>
    <property type="match status" value="1"/>
</dbReference>
<dbReference type="GO" id="GO:0000287">
    <property type="term" value="F:magnesium ion binding"/>
    <property type="evidence" value="ECO:0007669"/>
    <property type="project" value="UniProtKB-ARBA"/>
</dbReference>
<proteinExistence type="predicted"/>
<sequence>MNSADTQEPKSFNHTDMWTAFGTTMSGALETDPRAVVVLADIGAHLFKAAAIADPNRVINVGIREQLMMGVAGGLAMCGMRPVVHTVAAFLVERPLEQIKLNFAQQDVGAVLVSWGASYDLSEFAFSHFTPGDITVIDSMPNWTVHVPGHPQEAADLLLESLPGDGRVYLRLSSQVNRYPHAVRGTSFTPIKYGTRGVVLAVGPCLDAVLSATSMLDVTILYAATIRPFDATGLCAAVQAVNRPNVVLVEPYLAGTSAHQVSSSLVSHPHRLLSLGVRREMEDRHYGTPDDHDHIHGLDARSLSNSINSFLG</sequence>
<dbReference type="PANTHER" id="PTHR43825:SF1">
    <property type="entry name" value="TRANSKETOLASE-LIKE PYRIMIDINE-BINDING DOMAIN-CONTAINING PROTEIN"/>
    <property type="match status" value="1"/>
</dbReference>
<dbReference type="Pfam" id="PF02779">
    <property type="entry name" value="Transket_pyr"/>
    <property type="match status" value="1"/>
</dbReference>
<dbReference type="SMART" id="SM00861">
    <property type="entry name" value="Transket_pyr"/>
    <property type="match status" value="1"/>
</dbReference>
<reference evidence="1" key="2">
    <citation type="journal article" date="2010" name="Mol. Plant Microbe Interact.">
        <title>Rhodococcus fascians impacts plant development through the dynamic fas-mediated production of a cytokinin mix.</title>
        <authorList>
            <person name="Pertry I."/>
            <person name="Vaclavikova K."/>
            <person name="Gemrotova M."/>
            <person name="Spichal L."/>
            <person name="Galuszka P."/>
            <person name="Depuydt S."/>
            <person name="Temmerman W."/>
            <person name="Stes E."/>
            <person name="De Keyser A."/>
            <person name="Riefler M."/>
            <person name="Biondi S."/>
            <person name="Novak O."/>
            <person name="Schmulling T."/>
            <person name="Strnad M."/>
            <person name="Tarkowski P."/>
            <person name="Holsters M."/>
            <person name="Vereecke D."/>
        </authorList>
    </citation>
    <scope>NUCLEOTIDE SEQUENCE</scope>
    <source>
        <strain evidence="1">D188</strain>
        <plasmid evidence="1">pFiD188</plasmid>
    </source>
</reference>
<dbReference type="Gene3D" id="3.40.50.920">
    <property type="match status" value="1"/>
</dbReference>
<dbReference type="KEGG" id="rfa:A3L23_04944"/>
<dbReference type="InterPro" id="IPR009014">
    <property type="entry name" value="Transketo_C/PFOR_II"/>
</dbReference>
<keyword evidence="1" id="KW-0614">Plasmid</keyword>
<accession>G8JYU4</accession>
<reference evidence="1" key="1">
    <citation type="journal article" date="2009" name="Proc. Natl. Acad. Sci. U.S.A.">
        <title>Identification of Rhodococcus fascians cytokinins and their modus operandi to reshape the plant.</title>
        <authorList>
            <person name="Pertry I."/>
            <person name="Vaclavikova K."/>
            <person name="Depuydt S."/>
            <person name="Galuszka P."/>
            <person name="Spichal L."/>
            <person name="Temmerman W."/>
            <person name="Stes E."/>
            <person name="Schmulling T."/>
            <person name="Kakimoto T."/>
            <person name="Van Montagu M.C."/>
            <person name="Strnad M."/>
            <person name="Holsters M."/>
            <person name="Tarkowski P."/>
            <person name="Vereecke D."/>
        </authorList>
    </citation>
    <scope>NUCLEOTIDE SEQUENCE</scope>
    <source>
        <strain evidence="1">D188</strain>
        <plasmid evidence="1">pFiD188</plasmid>
    </source>
</reference>